<protein>
    <submittedName>
        <fullName evidence="3">Uncharacterized protein DUF1080</fullName>
    </submittedName>
</protein>
<comment type="caution">
    <text evidence="3">The sequence shown here is derived from an EMBL/GenBank/DDBJ whole genome shotgun (WGS) entry which is preliminary data.</text>
</comment>
<evidence type="ECO:0000256" key="1">
    <source>
        <dbReference type="SAM" id="SignalP"/>
    </source>
</evidence>
<dbReference type="Proteomes" id="UP000249547">
    <property type="component" value="Unassembled WGS sequence"/>
</dbReference>
<keyword evidence="4" id="KW-1185">Reference proteome</keyword>
<dbReference type="GO" id="GO:0016787">
    <property type="term" value="F:hydrolase activity"/>
    <property type="evidence" value="ECO:0007669"/>
    <property type="project" value="InterPro"/>
</dbReference>
<proteinExistence type="predicted"/>
<dbReference type="PROSITE" id="PS51257">
    <property type="entry name" value="PROKAR_LIPOPROTEIN"/>
    <property type="match status" value="1"/>
</dbReference>
<evidence type="ECO:0000313" key="3">
    <source>
        <dbReference type="EMBL" id="RAJ10486.1"/>
    </source>
</evidence>
<dbReference type="RefSeq" id="WP_111595638.1">
    <property type="nucleotide sequence ID" value="NZ_QLLL01000001.1"/>
</dbReference>
<dbReference type="AlphaFoldDB" id="A0A327R0S2"/>
<sequence>MKKLIVPALGVATAVVMTACGGNTAEKKADSVSTAATTPVAAAENTLTDTEKAEGWKLLFNGQNLDGWRMYQSKPADTWGVQDGLLHCTGSATDKSDKRGDLVTNDEYENFEFSADWKLAPQGNSGILYLVSEEFPSSYQSGPEYQLIDDNNFPEKLEDWQKTGGNYAMNPPLKNASKPIGEWNNTRIIVNKGHVEHWLNGEKVVEYELWNDEWKKHKSEGKWKDTPSYGSAKKGHIAFQDHGSEIWFKNVKLKQL</sequence>
<dbReference type="InterPro" id="IPR010496">
    <property type="entry name" value="AL/BT2_dom"/>
</dbReference>
<dbReference type="Gene3D" id="2.60.120.560">
    <property type="entry name" value="Exo-inulinase, domain 1"/>
    <property type="match status" value="1"/>
</dbReference>
<dbReference type="EMBL" id="QLLL01000001">
    <property type="protein sequence ID" value="RAJ10486.1"/>
    <property type="molecule type" value="Genomic_DNA"/>
</dbReference>
<evidence type="ECO:0000259" key="2">
    <source>
        <dbReference type="Pfam" id="PF06439"/>
    </source>
</evidence>
<feature type="signal peptide" evidence="1">
    <location>
        <begin position="1"/>
        <end position="19"/>
    </location>
</feature>
<gene>
    <name evidence="3" type="ORF">LX64_00088</name>
</gene>
<reference evidence="3 4" key="1">
    <citation type="submission" date="2018-06" db="EMBL/GenBank/DDBJ databases">
        <title>Genomic Encyclopedia of Archaeal and Bacterial Type Strains, Phase II (KMG-II): from individual species to whole genera.</title>
        <authorList>
            <person name="Goeker M."/>
        </authorList>
    </citation>
    <scope>NUCLEOTIDE SEQUENCE [LARGE SCALE GENOMIC DNA]</scope>
    <source>
        <strain evidence="3 4">DSM 23857</strain>
    </source>
</reference>
<dbReference type="Pfam" id="PF06439">
    <property type="entry name" value="3keto-disac_hyd"/>
    <property type="match status" value="1"/>
</dbReference>
<keyword evidence="1" id="KW-0732">Signal</keyword>
<name>A0A327R0S2_9BACT</name>
<organism evidence="3 4">
    <name type="scientific">Chitinophaga skermanii</name>
    <dbReference type="NCBI Taxonomy" id="331697"/>
    <lineage>
        <taxon>Bacteria</taxon>
        <taxon>Pseudomonadati</taxon>
        <taxon>Bacteroidota</taxon>
        <taxon>Chitinophagia</taxon>
        <taxon>Chitinophagales</taxon>
        <taxon>Chitinophagaceae</taxon>
        <taxon>Chitinophaga</taxon>
    </lineage>
</organism>
<feature type="chain" id="PRO_5016431226" evidence="1">
    <location>
        <begin position="20"/>
        <end position="256"/>
    </location>
</feature>
<feature type="domain" description="3-keto-alpha-glucoside-1,2-lyase/3-keto-2-hydroxy-glucal hydratase" evidence="2">
    <location>
        <begin position="55"/>
        <end position="254"/>
    </location>
</feature>
<accession>A0A327R0S2</accession>
<dbReference type="OrthoDB" id="659240at2"/>
<evidence type="ECO:0000313" key="4">
    <source>
        <dbReference type="Proteomes" id="UP000249547"/>
    </source>
</evidence>